<dbReference type="GeneTree" id="ENSGT00940000155339"/>
<proteinExistence type="evidence at transcript level"/>
<accession>A0A2K5W005</accession>
<gene>
    <name evidence="2" type="primary">CUL4B</name>
</gene>
<keyword evidence="3" id="KW-1185">Reference proteome</keyword>
<dbReference type="Proteomes" id="UP000233100">
    <property type="component" value="Chromosome X"/>
</dbReference>
<dbReference type="Ensembl" id="ENSMFAT00000004627.2">
    <property type="protein sequence ID" value="ENSMFAP00000030421.2"/>
    <property type="gene ID" value="ENSMFAG00000042209.2"/>
</dbReference>
<organism evidence="1">
    <name type="scientific">Macaca fascicularis</name>
    <name type="common">Crab-eating macaque</name>
    <name type="synonym">Cynomolgus monkey</name>
    <dbReference type="NCBI Taxonomy" id="9541"/>
    <lineage>
        <taxon>Eukaryota</taxon>
        <taxon>Metazoa</taxon>
        <taxon>Chordata</taxon>
        <taxon>Craniata</taxon>
        <taxon>Vertebrata</taxon>
        <taxon>Euteleostomi</taxon>
        <taxon>Mammalia</taxon>
        <taxon>Eutheria</taxon>
        <taxon>Euarchontoglires</taxon>
        <taxon>Primates</taxon>
        <taxon>Haplorrhini</taxon>
        <taxon>Catarrhini</taxon>
        <taxon>Cercopithecidae</taxon>
        <taxon>Cercopithecinae</taxon>
        <taxon>Macaca</taxon>
    </lineage>
</organism>
<dbReference type="VEuPathDB" id="HostDB:ENSMFAG00000042209"/>
<dbReference type="AlphaFoldDB" id="I7GC74"/>
<reference evidence="2" key="3">
    <citation type="submission" date="2025-05" db="UniProtKB">
        <authorList>
            <consortium name="Ensembl"/>
        </authorList>
    </citation>
    <scope>IDENTIFICATION</scope>
</reference>
<reference evidence="1" key="1">
    <citation type="journal article" date="2007" name="PLoS Biol.">
        <title>Rate of evolution in brain-expressed genes in humans and other primates.</title>
        <authorList>
            <person name="Wang H.-Y."/>
            <person name="Chien H.-C."/>
            <person name="Osada N."/>
            <person name="Hashimoto K."/>
            <person name="Sugano S."/>
            <person name="Gojobori T."/>
            <person name="Chou C.-K."/>
            <person name="Tsai S.-F."/>
            <person name="Wu C.-I."/>
            <person name="Shen C.-K.J."/>
        </authorList>
    </citation>
    <scope>NUCLEOTIDE SEQUENCE</scope>
</reference>
<evidence type="ECO:0000313" key="3">
    <source>
        <dbReference type="Proteomes" id="UP000233100"/>
    </source>
</evidence>
<dbReference type="EMBL" id="AB172522">
    <property type="protein sequence ID" value="BAE89584.1"/>
    <property type="molecule type" value="mRNA"/>
</dbReference>
<evidence type="ECO:0000313" key="1">
    <source>
        <dbReference type="EMBL" id="BAE89584.1"/>
    </source>
</evidence>
<accession>I7GC74</accession>
<sequence length="40" mass="4578">MKTEFKICLFCISSSVEFEVEFRFFCSSGSNISRHLAALL</sequence>
<reference evidence="2 3" key="2">
    <citation type="submission" date="2013-03" db="EMBL/GenBank/DDBJ databases">
        <authorList>
            <person name="Warren W."/>
            <person name="Wilson R.K."/>
        </authorList>
    </citation>
    <scope>NUCLEOTIDE SEQUENCE</scope>
</reference>
<dbReference type="Bgee" id="ENSMFAG00000042209">
    <property type="expression patterns" value="Expressed in pituitary gland and 13 other cell types or tissues"/>
</dbReference>
<protein>
    <submittedName>
        <fullName evidence="1 2">Cullin 4B</fullName>
    </submittedName>
</protein>
<evidence type="ECO:0000313" key="2">
    <source>
        <dbReference type="Ensembl" id="ENSMFAP00000030421.2"/>
    </source>
</evidence>
<name>I7GC74_MACFA</name>